<sequence>MRCTVCGCDILPNSICCQNCGTRVIEMTGVNSAQPRYGNSFNNSFNNGFDNGLNSNVRAVGKNMSIGKKVLILLLALFVGAAIGFGYWYYHNVSTHTIREENFSVELPRSLEKATTIDYAAQSSDGTVKANGKYADVNSDFQYMILDYSSLAGETTDILTEKLFVTYMKGNLKSQFGSSYKEVYADGNKLKMTYRAKTGDEVYNYAICKKSGYKYYWFVFGCKADEKDFYDPKFEKWASTIHIN</sequence>
<dbReference type="EMBL" id="JAOQJZ010000002">
    <property type="protein sequence ID" value="MCU6704973.1"/>
    <property type="molecule type" value="Genomic_DNA"/>
</dbReference>
<comment type="caution">
    <text evidence="2">The sequence shown here is derived from an EMBL/GenBank/DDBJ whole genome shotgun (WGS) entry which is preliminary data.</text>
</comment>
<reference evidence="2 3" key="1">
    <citation type="journal article" date="2021" name="ISME Commun">
        <title>Automated analysis of genomic sequences facilitates high-throughput and comprehensive description of bacteria.</title>
        <authorList>
            <person name="Hitch T.C.A."/>
        </authorList>
    </citation>
    <scope>NUCLEOTIDE SEQUENCE [LARGE SCALE GENOMIC DNA]</scope>
    <source>
        <strain evidence="2 3">Sanger_31</strain>
    </source>
</reference>
<dbReference type="RefSeq" id="WP_195249191.1">
    <property type="nucleotide sequence ID" value="NZ_JAOQJZ010000002.1"/>
</dbReference>
<accession>A0AAE3IJ05</accession>
<feature type="transmembrane region" description="Helical" evidence="1">
    <location>
        <begin position="70"/>
        <end position="90"/>
    </location>
</feature>
<evidence type="ECO:0000313" key="2">
    <source>
        <dbReference type="EMBL" id="MCU6704973.1"/>
    </source>
</evidence>
<protein>
    <submittedName>
        <fullName evidence="2">Uncharacterized protein</fullName>
    </submittedName>
</protein>
<gene>
    <name evidence="2" type="ORF">OCV57_03385</name>
</gene>
<evidence type="ECO:0000313" key="3">
    <source>
        <dbReference type="Proteomes" id="UP001208131"/>
    </source>
</evidence>
<dbReference type="AlphaFoldDB" id="A0AAE3IJ05"/>
<name>A0AAE3IJ05_9FIRM</name>
<keyword evidence="1" id="KW-1133">Transmembrane helix</keyword>
<keyword evidence="1" id="KW-0812">Transmembrane</keyword>
<organism evidence="2 3">
    <name type="scientific">Hominimerdicola aceti</name>
    <dbReference type="NCBI Taxonomy" id="2981726"/>
    <lineage>
        <taxon>Bacteria</taxon>
        <taxon>Bacillati</taxon>
        <taxon>Bacillota</taxon>
        <taxon>Clostridia</taxon>
        <taxon>Eubacteriales</taxon>
        <taxon>Oscillospiraceae</taxon>
        <taxon>Hominimerdicola</taxon>
    </lineage>
</organism>
<proteinExistence type="predicted"/>
<evidence type="ECO:0000256" key="1">
    <source>
        <dbReference type="SAM" id="Phobius"/>
    </source>
</evidence>
<dbReference type="Proteomes" id="UP001208131">
    <property type="component" value="Unassembled WGS sequence"/>
</dbReference>
<keyword evidence="3" id="KW-1185">Reference proteome</keyword>
<keyword evidence="1" id="KW-0472">Membrane</keyword>